<keyword evidence="2" id="KW-1185">Reference proteome</keyword>
<evidence type="ECO:0008006" key="3">
    <source>
        <dbReference type="Google" id="ProtNLM"/>
    </source>
</evidence>
<gene>
    <name evidence="1" type="ORF">SAMN04488057_12218</name>
</gene>
<evidence type="ECO:0000313" key="2">
    <source>
        <dbReference type="Proteomes" id="UP000184513"/>
    </source>
</evidence>
<proteinExistence type="predicted"/>
<organism evidence="1 2">
    <name type="scientific">Cyclobacterium lianum</name>
    <dbReference type="NCBI Taxonomy" id="388280"/>
    <lineage>
        <taxon>Bacteria</taxon>
        <taxon>Pseudomonadati</taxon>
        <taxon>Bacteroidota</taxon>
        <taxon>Cytophagia</taxon>
        <taxon>Cytophagales</taxon>
        <taxon>Cyclobacteriaceae</taxon>
        <taxon>Cyclobacterium</taxon>
    </lineage>
</organism>
<name>A0A1M7QQQ9_9BACT</name>
<dbReference type="AlphaFoldDB" id="A0A1M7QQQ9"/>
<dbReference type="SUPFAM" id="SSF56935">
    <property type="entry name" value="Porins"/>
    <property type="match status" value="1"/>
</dbReference>
<reference evidence="1 2" key="1">
    <citation type="submission" date="2016-11" db="EMBL/GenBank/DDBJ databases">
        <authorList>
            <person name="Jaros S."/>
            <person name="Januszkiewicz K."/>
            <person name="Wedrychowicz H."/>
        </authorList>
    </citation>
    <scope>NUCLEOTIDE SEQUENCE [LARGE SCALE GENOMIC DNA]</scope>
    <source>
        <strain evidence="1 2">CGMCC 1.6102</strain>
    </source>
</reference>
<dbReference type="RefSeq" id="WP_073098008.1">
    <property type="nucleotide sequence ID" value="NZ_FRCY01000022.1"/>
</dbReference>
<dbReference type="Gene3D" id="2.40.160.60">
    <property type="entry name" value="Outer membrane protein transport protein (OMPP1/FadL/TodX)"/>
    <property type="match status" value="1"/>
</dbReference>
<evidence type="ECO:0000313" key="1">
    <source>
        <dbReference type="EMBL" id="SHN33934.1"/>
    </source>
</evidence>
<protein>
    <recommendedName>
        <fullName evidence="3">Long-chain fatty acid transport protein</fullName>
    </recommendedName>
</protein>
<accession>A0A1M7QQQ9</accession>
<dbReference type="OrthoDB" id="9922at2"/>
<dbReference type="Proteomes" id="UP000184513">
    <property type="component" value="Unassembled WGS sequence"/>
</dbReference>
<dbReference type="EMBL" id="FRCY01000022">
    <property type="protein sequence ID" value="SHN33934.1"/>
    <property type="molecule type" value="Genomic_DNA"/>
</dbReference>
<sequence>MKKLVLSFISFTILSHFTLGQGRLSYYTPTHYHGIFSQEITSARASGMGHTYLTLDGIDNALYNPASIGLTKAKISTHLNYARGGQVRTNSHFPFLGITYRINDKLNLGFSAFRWIDNNTIWTTDIGGSNIPVEKREQTMLSATGAYELIDDLYLGASAVYLYEEGVPGHITSKDFIVNIGALYEKEVDWIKEDKLKDQKFRAAASLINAGMDNQTEQTYEDLLNYRSMIIFLSAGASYHFSIPLANNLVEGKAFFDQTSRQVDLGIHLQYRDEIPGKDPYNEQGYNSALGAGAEAWFFNTIAIRMGYYFEKRPKDIRSEGGAWVSTDRKGFTWGYGARLPLHQWTEGQVPFNAEVNLVTGSIINELRKDFSHRSPIGENNFLFAMGVNLQWVK</sequence>